<sequence length="90" mass="10474">MRFNLPDRFTQSGESCMRRRRPSKAQNIPCMQHDTSGRVIDHGRLPDRPQVHDFGLAYLCNRSYVSDVPDSLFRLPYFYAVTKPSASKWP</sequence>
<accession>A0A9P8GPF4</accession>
<proteinExistence type="predicted"/>
<comment type="caution">
    <text evidence="2">The sequence shown here is derived from an EMBL/GenBank/DDBJ whole genome shotgun (WGS) entry which is preliminary data.</text>
</comment>
<dbReference type="AlphaFoldDB" id="A0A9P8GPF4"/>
<dbReference type="EMBL" id="JAHFYH010000001">
    <property type="protein sequence ID" value="KAH0237924.1"/>
    <property type="molecule type" value="Genomic_DNA"/>
</dbReference>
<gene>
    <name evidence="2" type="ORF">KCV03_g166</name>
</gene>
<evidence type="ECO:0000313" key="2">
    <source>
        <dbReference type="EMBL" id="KAH0237924.1"/>
    </source>
</evidence>
<reference evidence="2" key="1">
    <citation type="journal article" date="2021" name="J Fungi (Basel)">
        <title>Virulence traits and population genomics of the black yeast Aureobasidium melanogenum.</title>
        <authorList>
            <person name="Cernosa A."/>
            <person name="Sun X."/>
            <person name="Gostincar C."/>
            <person name="Fang C."/>
            <person name="Gunde-Cimerman N."/>
            <person name="Song Z."/>
        </authorList>
    </citation>
    <scope>NUCLEOTIDE SEQUENCE</scope>
    <source>
        <strain evidence="2">EXF-8016</strain>
    </source>
</reference>
<dbReference type="Proteomes" id="UP000767238">
    <property type="component" value="Unassembled WGS sequence"/>
</dbReference>
<feature type="region of interest" description="Disordered" evidence="1">
    <location>
        <begin position="1"/>
        <end position="30"/>
    </location>
</feature>
<evidence type="ECO:0000313" key="3">
    <source>
        <dbReference type="Proteomes" id="UP000767238"/>
    </source>
</evidence>
<protein>
    <submittedName>
        <fullName evidence="2">Uncharacterized protein</fullName>
    </submittedName>
</protein>
<organism evidence="2 3">
    <name type="scientific">Aureobasidium melanogenum</name>
    <name type="common">Aureobasidium pullulans var. melanogenum</name>
    <dbReference type="NCBI Taxonomy" id="46634"/>
    <lineage>
        <taxon>Eukaryota</taxon>
        <taxon>Fungi</taxon>
        <taxon>Dikarya</taxon>
        <taxon>Ascomycota</taxon>
        <taxon>Pezizomycotina</taxon>
        <taxon>Dothideomycetes</taxon>
        <taxon>Dothideomycetidae</taxon>
        <taxon>Dothideales</taxon>
        <taxon>Saccotheciaceae</taxon>
        <taxon>Aureobasidium</taxon>
    </lineage>
</organism>
<evidence type="ECO:0000256" key="1">
    <source>
        <dbReference type="SAM" id="MobiDB-lite"/>
    </source>
</evidence>
<feature type="non-terminal residue" evidence="2">
    <location>
        <position position="90"/>
    </location>
</feature>
<name>A0A9P8GPF4_AURME</name>
<reference evidence="2" key="2">
    <citation type="submission" date="2021-08" db="EMBL/GenBank/DDBJ databases">
        <authorList>
            <person name="Gostincar C."/>
            <person name="Sun X."/>
            <person name="Song Z."/>
            <person name="Gunde-Cimerman N."/>
        </authorList>
    </citation>
    <scope>NUCLEOTIDE SEQUENCE</scope>
    <source>
        <strain evidence="2">EXF-8016</strain>
    </source>
</reference>